<protein>
    <submittedName>
        <fullName evidence="1">Uncharacterized protein</fullName>
    </submittedName>
</protein>
<evidence type="ECO:0000313" key="1">
    <source>
        <dbReference type="EMBL" id="PTQ74600.1"/>
    </source>
</evidence>
<organism evidence="1 2">
    <name type="scientific">Celeribacter persicus</name>
    <dbReference type="NCBI Taxonomy" id="1651082"/>
    <lineage>
        <taxon>Bacteria</taxon>
        <taxon>Pseudomonadati</taxon>
        <taxon>Pseudomonadota</taxon>
        <taxon>Alphaproteobacteria</taxon>
        <taxon>Rhodobacterales</taxon>
        <taxon>Roseobacteraceae</taxon>
        <taxon>Celeribacter</taxon>
    </lineage>
</organism>
<name>A0A2T5HSN2_9RHOB</name>
<dbReference type="Proteomes" id="UP000244077">
    <property type="component" value="Unassembled WGS sequence"/>
</dbReference>
<dbReference type="EMBL" id="QAOH01000004">
    <property type="protein sequence ID" value="PTQ74600.1"/>
    <property type="molecule type" value="Genomic_DNA"/>
</dbReference>
<sequence length="184" mass="20706">MCLSGREWRVWIRSTKFASLNKPSTSGASSATEVERPNSRNELIRLSNRSCRVKRRVAVLSLICRMHGCLHGRHLPPHHEDSRKEPSMWMTHSAALAVQLHQRNDLSLILAGAFLTIDFDRLFQLLMPPFPARIKTCASLEHRMHNDSQLAGNSDRGVLPPLIPSGQSPRSLSRVTRVKMVIAS</sequence>
<reference evidence="1 2" key="1">
    <citation type="submission" date="2018-04" db="EMBL/GenBank/DDBJ databases">
        <title>Genomic Encyclopedia of Archaeal and Bacterial Type Strains, Phase II (KMG-II): from individual species to whole genera.</title>
        <authorList>
            <person name="Goeker M."/>
        </authorList>
    </citation>
    <scope>NUCLEOTIDE SEQUENCE [LARGE SCALE GENOMIC DNA]</scope>
    <source>
        <strain evidence="1 2">DSM 100434</strain>
    </source>
</reference>
<evidence type="ECO:0000313" key="2">
    <source>
        <dbReference type="Proteomes" id="UP000244077"/>
    </source>
</evidence>
<dbReference type="AlphaFoldDB" id="A0A2T5HSN2"/>
<keyword evidence="2" id="KW-1185">Reference proteome</keyword>
<proteinExistence type="predicted"/>
<comment type="caution">
    <text evidence="1">The sequence shown here is derived from an EMBL/GenBank/DDBJ whole genome shotgun (WGS) entry which is preliminary data.</text>
</comment>
<accession>A0A2T5HSN2</accession>
<gene>
    <name evidence="1" type="ORF">C8N42_104245</name>
</gene>